<comment type="caution">
    <text evidence="1">The sequence shown here is derived from an EMBL/GenBank/DDBJ whole genome shotgun (WGS) entry which is preliminary data.</text>
</comment>
<sequence length="191" mass="20906">MKKVLAGIGLILIVILVGCTPEQKINETGVNQTMNNNDLVVEWAPLYSDGKEIIDIHSTESQNILNETKILALADQKNNSKVSLTSNGCLYNGDVGQDGTLFLITLLTNRTDNSIKNIHYDIKITLNSTGEVLGESAFDIPNNIYGDTVGTNMGYMAFLPFPDSPEKATGTVYLKDEITVQTNITYDTVKE</sequence>
<name>A0A842CUW5_9LIST</name>
<proteinExistence type="predicted"/>
<evidence type="ECO:0008006" key="3">
    <source>
        <dbReference type="Google" id="ProtNLM"/>
    </source>
</evidence>
<protein>
    <recommendedName>
        <fullName evidence="3">Lipoprotein</fullName>
    </recommendedName>
</protein>
<accession>A0A842CUW5</accession>
<dbReference type="EMBL" id="JAARWW010000001">
    <property type="protein sequence ID" value="MBC2002600.1"/>
    <property type="molecule type" value="Genomic_DNA"/>
</dbReference>
<dbReference type="RefSeq" id="WP_185532113.1">
    <property type="nucleotide sequence ID" value="NZ_JAARWW010000001.1"/>
</dbReference>
<organism evidence="1 2">
    <name type="scientific">Listeria booriae</name>
    <dbReference type="NCBI Taxonomy" id="1552123"/>
    <lineage>
        <taxon>Bacteria</taxon>
        <taxon>Bacillati</taxon>
        <taxon>Bacillota</taxon>
        <taxon>Bacilli</taxon>
        <taxon>Bacillales</taxon>
        <taxon>Listeriaceae</taxon>
        <taxon>Listeria</taxon>
    </lineage>
</organism>
<evidence type="ECO:0000313" key="1">
    <source>
        <dbReference type="EMBL" id="MBC2002600.1"/>
    </source>
</evidence>
<dbReference type="Proteomes" id="UP000546806">
    <property type="component" value="Unassembled WGS sequence"/>
</dbReference>
<evidence type="ECO:0000313" key="2">
    <source>
        <dbReference type="Proteomes" id="UP000546806"/>
    </source>
</evidence>
<reference evidence="1 2" key="1">
    <citation type="submission" date="2020-03" db="EMBL/GenBank/DDBJ databases">
        <title>Soil Listeria distribution.</title>
        <authorList>
            <person name="Liao J."/>
            <person name="Wiedmann M."/>
        </authorList>
    </citation>
    <scope>NUCLEOTIDE SEQUENCE [LARGE SCALE GENOMIC DNA]</scope>
    <source>
        <strain evidence="1 2">FSL L7-0435</strain>
    </source>
</reference>
<gene>
    <name evidence="1" type="ORF">HCA78_02385</name>
</gene>
<dbReference type="AlphaFoldDB" id="A0A842CUW5"/>
<dbReference type="PROSITE" id="PS51257">
    <property type="entry name" value="PROKAR_LIPOPROTEIN"/>
    <property type="match status" value="1"/>
</dbReference>